<sequence length="464" mass="54090">MTLNSLQDPIWNCIIDRNNLVSDTQPLFNCRLNGNELSILIVHQPVYIGGSFLWDLVGAICLNDFSIDFRTSANKTSQITNILILFTFIISGVYIILRYTVLCHFQRNFSDIDSNEKNNLMEFENILKISTKKSVVEEVHAMSYDLLRSYQTLFYQSPNILLSIHDMTLREQLTTKFSIPQVYETSSLSFRRFDTKDKTLFRGGQVAFNRIGRNFVETDHMSSVVNLFVEINSELLFSNKLLKELLSTIFFKFTLSDLKLVADSFNLIAYLMTNGLPAVYTDCDLSISILIATLLYHILMSKRFERKTVKQIYLLENDDEIYVEAENLMENFKNIRLERVENDFKRWNRICETITSFLPALFLRDQISLPKMFKNVTKFRSGVLYRNEELMYCSILIIVAQYSYFFHTPENFDKIRLVLHRNTTLPVEELERFESVLKNEILADCITSLEAVIDPDEFLGLIPQ</sequence>
<accession>A2EHC6</accession>
<dbReference type="AlphaFoldDB" id="A2EHC6"/>
<gene>
    <name evidence="2" type="ORF">TVAG_064510</name>
</gene>
<dbReference type="EMBL" id="DS113389">
    <property type="protein sequence ID" value="EAY07904.1"/>
    <property type="molecule type" value="Genomic_DNA"/>
</dbReference>
<proteinExistence type="predicted"/>
<keyword evidence="1" id="KW-0812">Transmembrane</keyword>
<dbReference type="VEuPathDB" id="TrichDB:TVAG_064510"/>
<keyword evidence="1" id="KW-0472">Membrane</keyword>
<evidence type="ECO:0000313" key="3">
    <source>
        <dbReference type="Proteomes" id="UP000001542"/>
    </source>
</evidence>
<keyword evidence="1" id="KW-1133">Transmembrane helix</keyword>
<evidence type="ECO:0000313" key="2">
    <source>
        <dbReference type="EMBL" id="EAY07904.1"/>
    </source>
</evidence>
<feature type="transmembrane region" description="Helical" evidence="1">
    <location>
        <begin position="79"/>
        <end position="97"/>
    </location>
</feature>
<dbReference type="RefSeq" id="XP_001320127.1">
    <property type="nucleotide sequence ID" value="XM_001320092.1"/>
</dbReference>
<name>A2EHC6_TRIV3</name>
<dbReference type="VEuPathDB" id="TrichDB:TVAGG3_0349990"/>
<reference evidence="2" key="1">
    <citation type="submission" date="2006-10" db="EMBL/GenBank/DDBJ databases">
        <authorList>
            <person name="Amadeo P."/>
            <person name="Zhao Q."/>
            <person name="Wortman J."/>
            <person name="Fraser-Liggett C."/>
            <person name="Carlton J."/>
        </authorList>
    </citation>
    <scope>NUCLEOTIDE SEQUENCE</scope>
    <source>
        <strain evidence="2">G3</strain>
    </source>
</reference>
<protein>
    <submittedName>
        <fullName evidence="2">Uncharacterized protein</fullName>
    </submittedName>
</protein>
<evidence type="ECO:0000256" key="1">
    <source>
        <dbReference type="SAM" id="Phobius"/>
    </source>
</evidence>
<dbReference type="Proteomes" id="UP000001542">
    <property type="component" value="Unassembled WGS sequence"/>
</dbReference>
<organism evidence="2 3">
    <name type="scientific">Trichomonas vaginalis (strain ATCC PRA-98 / G3)</name>
    <dbReference type="NCBI Taxonomy" id="412133"/>
    <lineage>
        <taxon>Eukaryota</taxon>
        <taxon>Metamonada</taxon>
        <taxon>Parabasalia</taxon>
        <taxon>Trichomonadida</taxon>
        <taxon>Trichomonadidae</taxon>
        <taxon>Trichomonas</taxon>
    </lineage>
</organism>
<keyword evidence="3" id="KW-1185">Reference proteome</keyword>
<dbReference type="KEGG" id="tva:4765811"/>
<dbReference type="InParanoid" id="A2EHC6"/>
<reference evidence="2" key="2">
    <citation type="journal article" date="2007" name="Science">
        <title>Draft genome sequence of the sexually transmitted pathogen Trichomonas vaginalis.</title>
        <authorList>
            <person name="Carlton J.M."/>
            <person name="Hirt R.P."/>
            <person name="Silva J.C."/>
            <person name="Delcher A.L."/>
            <person name="Schatz M."/>
            <person name="Zhao Q."/>
            <person name="Wortman J.R."/>
            <person name="Bidwell S.L."/>
            <person name="Alsmark U.C.M."/>
            <person name="Besteiro S."/>
            <person name="Sicheritz-Ponten T."/>
            <person name="Noel C.J."/>
            <person name="Dacks J.B."/>
            <person name="Foster P.G."/>
            <person name="Simillion C."/>
            <person name="Van de Peer Y."/>
            <person name="Miranda-Saavedra D."/>
            <person name="Barton G.J."/>
            <person name="Westrop G.D."/>
            <person name="Mueller S."/>
            <person name="Dessi D."/>
            <person name="Fiori P.L."/>
            <person name="Ren Q."/>
            <person name="Paulsen I."/>
            <person name="Zhang H."/>
            <person name="Bastida-Corcuera F.D."/>
            <person name="Simoes-Barbosa A."/>
            <person name="Brown M.T."/>
            <person name="Hayes R.D."/>
            <person name="Mukherjee M."/>
            <person name="Okumura C.Y."/>
            <person name="Schneider R."/>
            <person name="Smith A.J."/>
            <person name="Vanacova S."/>
            <person name="Villalvazo M."/>
            <person name="Haas B.J."/>
            <person name="Pertea M."/>
            <person name="Feldblyum T.V."/>
            <person name="Utterback T.R."/>
            <person name="Shu C.L."/>
            <person name="Osoegawa K."/>
            <person name="de Jong P.J."/>
            <person name="Hrdy I."/>
            <person name="Horvathova L."/>
            <person name="Zubacova Z."/>
            <person name="Dolezal P."/>
            <person name="Malik S.B."/>
            <person name="Logsdon J.M. Jr."/>
            <person name="Henze K."/>
            <person name="Gupta A."/>
            <person name="Wang C.C."/>
            <person name="Dunne R.L."/>
            <person name="Upcroft J.A."/>
            <person name="Upcroft P."/>
            <person name="White O."/>
            <person name="Salzberg S.L."/>
            <person name="Tang P."/>
            <person name="Chiu C.-H."/>
            <person name="Lee Y.-S."/>
            <person name="Embley T.M."/>
            <person name="Coombs G.H."/>
            <person name="Mottram J.C."/>
            <person name="Tachezy J."/>
            <person name="Fraser-Liggett C.M."/>
            <person name="Johnson P.J."/>
        </authorList>
    </citation>
    <scope>NUCLEOTIDE SEQUENCE [LARGE SCALE GENOMIC DNA]</scope>
    <source>
        <strain evidence="2">G3</strain>
    </source>
</reference>